<dbReference type="InterPro" id="IPR016181">
    <property type="entry name" value="Acyl_CoA_acyltransferase"/>
</dbReference>
<dbReference type="InterPro" id="IPR050832">
    <property type="entry name" value="Bact_Acetyltransf"/>
</dbReference>
<dbReference type="Proteomes" id="UP000292958">
    <property type="component" value="Unassembled WGS sequence"/>
</dbReference>
<evidence type="ECO:0000313" key="5">
    <source>
        <dbReference type="Proteomes" id="UP000292958"/>
    </source>
</evidence>
<evidence type="ECO:0000256" key="2">
    <source>
        <dbReference type="ARBA" id="ARBA00023315"/>
    </source>
</evidence>
<dbReference type="CDD" id="cd04301">
    <property type="entry name" value="NAT_SF"/>
    <property type="match status" value="1"/>
</dbReference>
<feature type="domain" description="N-acetyltransferase" evidence="3">
    <location>
        <begin position="1"/>
        <end position="151"/>
    </location>
</feature>
<dbReference type="PROSITE" id="PS51186">
    <property type="entry name" value="GNAT"/>
    <property type="match status" value="1"/>
</dbReference>
<evidence type="ECO:0000259" key="3">
    <source>
        <dbReference type="PROSITE" id="PS51186"/>
    </source>
</evidence>
<dbReference type="Pfam" id="PF00583">
    <property type="entry name" value="Acetyltransf_1"/>
    <property type="match status" value="1"/>
</dbReference>
<dbReference type="PANTHER" id="PTHR43877:SF2">
    <property type="entry name" value="AMINOALKYLPHOSPHONATE N-ACETYLTRANSFERASE-RELATED"/>
    <property type="match status" value="1"/>
</dbReference>
<keyword evidence="2" id="KW-0012">Acyltransferase</keyword>
<dbReference type="OrthoDB" id="9794566at2"/>
<keyword evidence="5" id="KW-1185">Reference proteome</keyword>
<reference evidence="4 5" key="1">
    <citation type="submission" date="2019-02" db="EMBL/GenBank/DDBJ databases">
        <title>Genomic Encyclopedia of Archaeal and Bacterial Type Strains, Phase II (KMG-II): from individual species to whole genera.</title>
        <authorList>
            <person name="Goeker M."/>
        </authorList>
    </citation>
    <scope>NUCLEOTIDE SEQUENCE [LARGE SCALE GENOMIC DNA]</scope>
    <source>
        <strain evidence="4 5">DSM 18101</strain>
    </source>
</reference>
<keyword evidence="1 4" id="KW-0808">Transferase</keyword>
<dbReference type="Gene3D" id="3.40.630.30">
    <property type="match status" value="1"/>
</dbReference>
<dbReference type="SUPFAM" id="SSF55729">
    <property type="entry name" value="Acyl-CoA N-acyltransferases (Nat)"/>
    <property type="match status" value="1"/>
</dbReference>
<organism evidence="4 5">
    <name type="scientific">Edaphobacter modestus</name>
    <dbReference type="NCBI Taxonomy" id="388466"/>
    <lineage>
        <taxon>Bacteria</taxon>
        <taxon>Pseudomonadati</taxon>
        <taxon>Acidobacteriota</taxon>
        <taxon>Terriglobia</taxon>
        <taxon>Terriglobales</taxon>
        <taxon>Acidobacteriaceae</taxon>
        <taxon>Edaphobacter</taxon>
    </lineage>
</organism>
<evidence type="ECO:0000256" key="1">
    <source>
        <dbReference type="ARBA" id="ARBA00022679"/>
    </source>
</evidence>
<comment type="caution">
    <text evidence="4">The sequence shown here is derived from an EMBL/GenBank/DDBJ whole genome shotgun (WGS) entry which is preliminary data.</text>
</comment>
<dbReference type="PANTHER" id="PTHR43877">
    <property type="entry name" value="AMINOALKYLPHOSPHONATE N-ACETYLTRANSFERASE-RELATED-RELATED"/>
    <property type="match status" value="1"/>
</dbReference>
<dbReference type="InterPro" id="IPR000182">
    <property type="entry name" value="GNAT_dom"/>
</dbReference>
<gene>
    <name evidence="4" type="ORF">BDD14_1678</name>
</gene>
<dbReference type="RefSeq" id="WP_130418325.1">
    <property type="nucleotide sequence ID" value="NZ_SHKW01000001.1"/>
</dbReference>
<dbReference type="AlphaFoldDB" id="A0A4Q7YTB9"/>
<proteinExistence type="predicted"/>
<dbReference type="EMBL" id="SHKW01000001">
    <property type="protein sequence ID" value="RZU40233.1"/>
    <property type="molecule type" value="Genomic_DNA"/>
</dbReference>
<evidence type="ECO:0000313" key="4">
    <source>
        <dbReference type="EMBL" id="RZU40233.1"/>
    </source>
</evidence>
<accession>A0A4Q7YTB9</accession>
<name>A0A4Q7YTB9_9BACT</name>
<protein>
    <submittedName>
        <fullName evidence="4">Ribosomal-protein-alanine N-acetyltransferase</fullName>
    </submittedName>
</protein>
<sequence>MARAGDVGAVIALERMISTAPHWAEREYAGIAEADEGDSVKRGLLVGEEGTYLVGFAVGKVIGAGAGSIAELESVVVAETARRKGVGRALCEAVIAWCGANGAAGVELEVRSANAAAIALYRRLGFVELGRRKGYYSEPKDDAVLMRLEMAGPGREGSPQRP</sequence>
<dbReference type="GO" id="GO:0016747">
    <property type="term" value="F:acyltransferase activity, transferring groups other than amino-acyl groups"/>
    <property type="evidence" value="ECO:0007669"/>
    <property type="project" value="InterPro"/>
</dbReference>